<organism evidence="1 2">
    <name type="scientific">Alteromonas macleodii (strain English Channel 673)</name>
    <dbReference type="NCBI Taxonomy" id="1004788"/>
    <lineage>
        <taxon>Bacteria</taxon>
        <taxon>Pseudomonadati</taxon>
        <taxon>Pseudomonadota</taxon>
        <taxon>Gammaproteobacteria</taxon>
        <taxon>Alteromonadales</taxon>
        <taxon>Alteromonadaceae</taxon>
        <taxon>Alteromonas/Salinimonas group</taxon>
        <taxon>Alteromonas</taxon>
    </lineage>
</organism>
<dbReference type="EMBL" id="CP003844">
    <property type="protein sequence ID" value="AFT74833.1"/>
    <property type="molecule type" value="Genomic_DNA"/>
</dbReference>
<dbReference type="RefSeq" id="WP_014976707.1">
    <property type="nucleotide sequence ID" value="NC_018678.1"/>
</dbReference>
<name>A0AB32ZYX6_ALTME</name>
<dbReference type="AlphaFoldDB" id="A0AB32ZYX6"/>
<dbReference type="Proteomes" id="UP000006296">
    <property type="component" value="Chromosome"/>
</dbReference>
<gene>
    <name evidence="1" type="ordered locus">AMEC673_10705</name>
</gene>
<accession>A0AB32ZYX6</accession>
<reference evidence="2" key="1">
    <citation type="journal article" date="2012" name="Sci. Rep.">
        <title>Genomes of surface isolates of Alteromonas macleodii: the life of a widespread marine opportunistic copiotroph.</title>
        <authorList>
            <person name="Lopez-Perez M."/>
            <person name="Gonzaga A."/>
            <person name="Martin-Cuadrado A.B."/>
            <person name="Onyshchenko O."/>
            <person name="Ghavidel A."/>
            <person name="Ghai R."/>
            <person name="Rodriguez-Valera F."/>
        </authorList>
    </citation>
    <scope>NUCLEOTIDE SEQUENCE [LARGE SCALE GENOMIC DNA]</scope>
    <source>
        <strain evidence="2">English Channel 673</strain>
    </source>
</reference>
<dbReference type="KEGG" id="amg:AMEC673_10705"/>
<evidence type="ECO:0000313" key="1">
    <source>
        <dbReference type="EMBL" id="AFT74833.1"/>
    </source>
</evidence>
<dbReference type="InterPro" id="IPR011604">
    <property type="entry name" value="PDDEXK-like_dom_sf"/>
</dbReference>
<evidence type="ECO:0000313" key="2">
    <source>
        <dbReference type="Proteomes" id="UP000006296"/>
    </source>
</evidence>
<sequence>MDLSKLIKDKSKVFEGTSNYLGIECVLNHIEIAEKHLSNGQGGEDYLFDDVVYRTNQAFEGALKEAYVVLTGEAAGRKTPNDIEKYLETNNLLKERVLELFSNYRKEWRNKSTHDYKLYFSEQEAFLAIVNIYAFFNILLDQMIGKHAKDKEEKEAKLFADKLKASSEMGFYEQVIFLLTSYCQETPKIQRGHAPRFLEAEVMGSLHGFLSAVAPDITIFSDQIIRIGNGRVLRPDLILEKGDEKVIVELKSPIMNPSAIRVSGREQLYTYMSAASINHGILFIPALSEGQEVVITKTEREVADVQQFITEIYGGKA</sequence>
<dbReference type="Gene3D" id="3.90.320.10">
    <property type="match status" value="1"/>
</dbReference>
<proteinExistence type="predicted"/>
<protein>
    <submittedName>
        <fullName evidence="1">Uncharacterized protein</fullName>
    </submittedName>
</protein>